<organism evidence="1 2">
    <name type="scientific">Cyprinus carpio</name>
    <name type="common">Common carp</name>
    <dbReference type="NCBI Taxonomy" id="7962"/>
    <lineage>
        <taxon>Eukaryota</taxon>
        <taxon>Metazoa</taxon>
        <taxon>Chordata</taxon>
        <taxon>Craniata</taxon>
        <taxon>Vertebrata</taxon>
        <taxon>Euteleostomi</taxon>
        <taxon>Actinopterygii</taxon>
        <taxon>Neopterygii</taxon>
        <taxon>Teleostei</taxon>
        <taxon>Ostariophysi</taxon>
        <taxon>Cypriniformes</taxon>
        <taxon>Cyprinidae</taxon>
        <taxon>Cyprininae</taxon>
        <taxon>Cyprinus</taxon>
    </lineage>
</organism>
<dbReference type="Proteomes" id="UP000694701">
    <property type="component" value="Unplaced"/>
</dbReference>
<proteinExistence type="predicted"/>
<evidence type="ECO:0000313" key="1">
    <source>
        <dbReference type="Ensembl" id="ENSCCRP00020095894.1"/>
    </source>
</evidence>
<sequence length="183" mass="21002">QQLTDIRTSQMGQEIKLTENVDMASQYTTNLKEQMDPLAKDLMTKITKGVDMLRERIEKLVSTVRCALKPYTEYVTSPFEKDVDYIRESLDFEDLKATVLQKSEELRDSLEQGVKELQAGLKMCCIFKLLNPINYIETHTRFLITVTIPGASFITNAYAQNLPCKRCTPLPTQIQGFIKKKKN</sequence>
<dbReference type="Gene3D" id="1.20.120.20">
    <property type="entry name" value="Apolipoprotein"/>
    <property type="match status" value="1"/>
</dbReference>
<dbReference type="SUPFAM" id="SSF47162">
    <property type="entry name" value="Apolipoprotein"/>
    <property type="match status" value="1"/>
</dbReference>
<name>A0A8C2JM76_CYPCA</name>
<reference evidence="1" key="1">
    <citation type="submission" date="2025-08" db="UniProtKB">
        <authorList>
            <consortium name="Ensembl"/>
        </authorList>
    </citation>
    <scope>IDENTIFICATION</scope>
</reference>
<evidence type="ECO:0000313" key="2">
    <source>
        <dbReference type="Proteomes" id="UP000694701"/>
    </source>
</evidence>
<protein>
    <submittedName>
        <fullName evidence="1">Si:dkey-7f3.14</fullName>
    </submittedName>
</protein>
<dbReference type="AlphaFoldDB" id="A0A8C2JM76"/>
<dbReference type="Ensembl" id="ENSCCRT00020104850.1">
    <property type="protein sequence ID" value="ENSCCRP00020095894.1"/>
    <property type="gene ID" value="ENSCCRG00020044176.1"/>
</dbReference>
<accession>A0A8C2JM76</accession>